<gene>
    <name evidence="7" type="ORF">EV194_10268</name>
</gene>
<name>A0A4R2GPB8_9BACT</name>
<feature type="domain" description="Sodium/calcium exchanger membrane region" evidence="6">
    <location>
        <begin position="166"/>
        <end position="310"/>
    </location>
</feature>
<dbReference type="Proteomes" id="UP000295221">
    <property type="component" value="Unassembled WGS sequence"/>
</dbReference>
<dbReference type="InterPro" id="IPR004837">
    <property type="entry name" value="NaCa_Exmemb"/>
</dbReference>
<keyword evidence="8" id="KW-1185">Reference proteome</keyword>
<sequence length="310" mass="33866">MAYIWLILGFTLLFYSGNWLVKGSTQLSAHFKISSLVIGLTVVAFGTSAPELFVSVKAAFSGVPDIAIGNIVGSNIANIGLVLGLVAMVMPIAIKSKAILFDWVIMIIATLMLILFSANGIIGSWEGFAFLSALIFYLIWSVWQSRRKSRKEALTYPTPEIKLPTSIFIVLVSFVGLYFGAEWLVKGATELARTWGVSDRVIGISIVAFGTSVPELATSLAAIAKKENDISVGNIIGSNIFNIWAVLGATAVIKPLGIANVAMLRIDLLWTILLSVMLLIFMMPLKNGIISRWKGVLLFLVYIYYIYILF</sequence>
<feature type="transmembrane region" description="Helical" evidence="5">
    <location>
        <begin position="6"/>
        <end position="21"/>
    </location>
</feature>
<keyword evidence="2 5" id="KW-0812">Transmembrane</keyword>
<evidence type="ECO:0000313" key="7">
    <source>
        <dbReference type="EMBL" id="TCO09646.1"/>
    </source>
</evidence>
<dbReference type="AlphaFoldDB" id="A0A4R2GPB8"/>
<feature type="transmembrane region" description="Helical" evidence="5">
    <location>
        <begin position="201"/>
        <end position="223"/>
    </location>
</feature>
<proteinExistence type="predicted"/>
<feature type="domain" description="Sodium/calcium exchanger membrane region" evidence="6">
    <location>
        <begin position="2"/>
        <end position="143"/>
    </location>
</feature>
<evidence type="ECO:0000259" key="6">
    <source>
        <dbReference type="Pfam" id="PF01699"/>
    </source>
</evidence>
<evidence type="ECO:0000256" key="3">
    <source>
        <dbReference type="ARBA" id="ARBA00022989"/>
    </source>
</evidence>
<evidence type="ECO:0000256" key="4">
    <source>
        <dbReference type="ARBA" id="ARBA00023136"/>
    </source>
</evidence>
<feature type="transmembrane region" description="Helical" evidence="5">
    <location>
        <begin position="293"/>
        <end position="309"/>
    </location>
</feature>
<dbReference type="OrthoDB" id="9794225at2"/>
<dbReference type="Gene3D" id="1.20.1420.30">
    <property type="entry name" value="NCX, central ion-binding region"/>
    <property type="match status" value="1"/>
</dbReference>
<accession>A0A4R2GPB8</accession>
<feature type="transmembrane region" description="Helical" evidence="5">
    <location>
        <begin position="33"/>
        <end position="54"/>
    </location>
</feature>
<feature type="transmembrane region" description="Helical" evidence="5">
    <location>
        <begin position="124"/>
        <end position="143"/>
    </location>
</feature>
<dbReference type="PANTHER" id="PTHR10846">
    <property type="entry name" value="SODIUM/POTASSIUM/CALCIUM EXCHANGER"/>
    <property type="match status" value="1"/>
</dbReference>
<feature type="transmembrane region" description="Helical" evidence="5">
    <location>
        <begin position="235"/>
        <end position="256"/>
    </location>
</feature>
<dbReference type="GO" id="GO:0005886">
    <property type="term" value="C:plasma membrane"/>
    <property type="evidence" value="ECO:0007669"/>
    <property type="project" value="TreeGrafter"/>
</dbReference>
<dbReference type="EMBL" id="SLWK01000002">
    <property type="protein sequence ID" value="TCO09646.1"/>
    <property type="molecule type" value="Genomic_DNA"/>
</dbReference>
<evidence type="ECO:0000256" key="1">
    <source>
        <dbReference type="ARBA" id="ARBA00004141"/>
    </source>
</evidence>
<keyword evidence="3 5" id="KW-1133">Transmembrane helix</keyword>
<feature type="transmembrane region" description="Helical" evidence="5">
    <location>
        <begin position="163"/>
        <end position="181"/>
    </location>
</feature>
<evidence type="ECO:0000256" key="5">
    <source>
        <dbReference type="SAM" id="Phobius"/>
    </source>
</evidence>
<dbReference type="GO" id="GO:0005262">
    <property type="term" value="F:calcium channel activity"/>
    <property type="evidence" value="ECO:0007669"/>
    <property type="project" value="TreeGrafter"/>
</dbReference>
<dbReference type="Pfam" id="PF01699">
    <property type="entry name" value="Na_Ca_ex"/>
    <property type="match status" value="2"/>
</dbReference>
<organism evidence="7 8">
    <name type="scientific">Natronoflexus pectinivorans</name>
    <dbReference type="NCBI Taxonomy" id="682526"/>
    <lineage>
        <taxon>Bacteria</taxon>
        <taxon>Pseudomonadati</taxon>
        <taxon>Bacteroidota</taxon>
        <taxon>Bacteroidia</taxon>
        <taxon>Marinilabiliales</taxon>
        <taxon>Marinilabiliaceae</taxon>
        <taxon>Natronoflexus</taxon>
    </lineage>
</organism>
<protein>
    <submittedName>
        <fullName evidence="7">Cation:H+ antiporter</fullName>
    </submittedName>
</protein>
<dbReference type="RefSeq" id="WP_132432351.1">
    <property type="nucleotide sequence ID" value="NZ_SLWK01000002.1"/>
</dbReference>
<dbReference type="GO" id="GO:0006874">
    <property type="term" value="P:intracellular calcium ion homeostasis"/>
    <property type="evidence" value="ECO:0007669"/>
    <property type="project" value="TreeGrafter"/>
</dbReference>
<comment type="subcellular location">
    <subcellularLocation>
        <location evidence="1">Membrane</location>
        <topology evidence="1">Multi-pass membrane protein</topology>
    </subcellularLocation>
</comment>
<dbReference type="NCBIfam" id="TIGR00367">
    <property type="entry name" value="calcium/sodium antiporter"/>
    <property type="match status" value="1"/>
</dbReference>
<dbReference type="InterPro" id="IPR044880">
    <property type="entry name" value="NCX_ion-bd_dom_sf"/>
</dbReference>
<feature type="transmembrane region" description="Helical" evidence="5">
    <location>
        <begin position="262"/>
        <end position="281"/>
    </location>
</feature>
<dbReference type="PANTHER" id="PTHR10846:SF8">
    <property type="entry name" value="INNER MEMBRANE PROTEIN YRBG"/>
    <property type="match status" value="1"/>
</dbReference>
<keyword evidence="4 5" id="KW-0472">Membrane</keyword>
<comment type="caution">
    <text evidence="7">The sequence shown here is derived from an EMBL/GenBank/DDBJ whole genome shotgun (WGS) entry which is preliminary data.</text>
</comment>
<evidence type="ECO:0000256" key="2">
    <source>
        <dbReference type="ARBA" id="ARBA00022692"/>
    </source>
</evidence>
<evidence type="ECO:0000313" key="8">
    <source>
        <dbReference type="Proteomes" id="UP000295221"/>
    </source>
</evidence>
<reference evidence="7 8" key="1">
    <citation type="submission" date="2019-03" db="EMBL/GenBank/DDBJ databases">
        <title>Genomic Encyclopedia of Type Strains, Phase IV (KMG-IV): sequencing the most valuable type-strain genomes for metagenomic binning, comparative biology and taxonomic classification.</title>
        <authorList>
            <person name="Goeker M."/>
        </authorList>
    </citation>
    <scope>NUCLEOTIDE SEQUENCE [LARGE SCALE GENOMIC DNA]</scope>
    <source>
        <strain evidence="7 8">DSM 24179</strain>
    </source>
</reference>
<feature type="transmembrane region" description="Helical" evidence="5">
    <location>
        <begin position="99"/>
        <end position="118"/>
    </location>
</feature>
<dbReference type="GO" id="GO:0008273">
    <property type="term" value="F:calcium, potassium:sodium antiporter activity"/>
    <property type="evidence" value="ECO:0007669"/>
    <property type="project" value="TreeGrafter"/>
</dbReference>
<dbReference type="InterPro" id="IPR004481">
    <property type="entry name" value="K/Na/Ca-exchanger"/>
</dbReference>
<feature type="transmembrane region" description="Helical" evidence="5">
    <location>
        <begin position="66"/>
        <end position="87"/>
    </location>
</feature>